<keyword evidence="3" id="KW-1185">Reference proteome</keyword>
<accession>A0A5B7CV73</accession>
<organism evidence="2 3">
    <name type="scientific">Portunus trituberculatus</name>
    <name type="common">Swimming crab</name>
    <name type="synonym">Neptunus trituberculatus</name>
    <dbReference type="NCBI Taxonomy" id="210409"/>
    <lineage>
        <taxon>Eukaryota</taxon>
        <taxon>Metazoa</taxon>
        <taxon>Ecdysozoa</taxon>
        <taxon>Arthropoda</taxon>
        <taxon>Crustacea</taxon>
        <taxon>Multicrustacea</taxon>
        <taxon>Malacostraca</taxon>
        <taxon>Eumalacostraca</taxon>
        <taxon>Eucarida</taxon>
        <taxon>Decapoda</taxon>
        <taxon>Pleocyemata</taxon>
        <taxon>Brachyura</taxon>
        <taxon>Eubrachyura</taxon>
        <taxon>Portunoidea</taxon>
        <taxon>Portunidae</taxon>
        <taxon>Portuninae</taxon>
        <taxon>Portunus</taxon>
    </lineage>
</organism>
<feature type="compositionally biased region" description="Polar residues" evidence="1">
    <location>
        <begin position="50"/>
        <end position="60"/>
    </location>
</feature>
<evidence type="ECO:0000313" key="2">
    <source>
        <dbReference type="EMBL" id="MPC13737.1"/>
    </source>
</evidence>
<evidence type="ECO:0000256" key="1">
    <source>
        <dbReference type="SAM" id="MobiDB-lite"/>
    </source>
</evidence>
<name>A0A5B7CV73_PORTR</name>
<sequence length="244" mass="26067">MCASQSVRQSVGYAAKQQNSKGNYRVPNPASQPASQPVSQPASQSVSGPTGHSVSQSAKKASQRELYQAVSHRAKQSGPGGLTHSAPLDSQVSLIVPLSVKVPPCATYLTQRWPAPCLSVPAGCVVAFGLSCGMKSLTLNSSSHYKTQSFLRHASQSRPARLAWLPAGGANLMAGFHLNLIQNLPPVYDFPSPPLPLYPRRCSGLPRATPVPACLQRARRHPLLVSIRDFFIGRRTTKPLPCVG</sequence>
<protein>
    <submittedName>
        <fullName evidence="2">Uncharacterized protein</fullName>
    </submittedName>
</protein>
<dbReference type="EMBL" id="VSRR010000303">
    <property type="protein sequence ID" value="MPC13737.1"/>
    <property type="molecule type" value="Genomic_DNA"/>
</dbReference>
<proteinExistence type="predicted"/>
<reference evidence="2 3" key="1">
    <citation type="submission" date="2019-05" db="EMBL/GenBank/DDBJ databases">
        <title>Another draft genome of Portunus trituberculatus and its Hox gene families provides insights of decapod evolution.</title>
        <authorList>
            <person name="Jeong J.-H."/>
            <person name="Song I."/>
            <person name="Kim S."/>
            <person name="Choi T."/>
            <person name="Kim D."/>
            <person name="Ryu S."/>
            <person name="Kim W."/>
        </authorList>
    </citation>
    <scope>NUCLEOTIDE SEQUENCE [LARGE SCALE GENOMIC DNA]</scope>
    <source>
        <tissue evidence="2">Muscle</tissue>
    </source>
</reference>
<comment type="caution">
    <text evidence="2">The sequence shown here is derived from an EMBL/GenBank/DDBJ whole genome shotgun (WGS) entry which is preliminary data.</text>
</comment>
<dbReference type="Proteomes" id="UP000324222">
    <property type="component" value="Unassembled WGS sequence"/>
</dbReference>
<feature type="region of interest" description="Disordered" evidence="1">
    <location>
        <begin position="1"/>
        <end position="84"/>
    </location>
</feature>
<gene>
    <name evidence="2" type="ORF">E2C01_006481</name>
</gene>
<feature type="compositionally biased region" description="Low complexity" evidence="1">
    <location>
        <begin position="26"/>
        <end position="49"/>
    </location>
</feature>
<evidence type="ECO:0000313" key="3">
    <source>
        <dbReference type="Proteomes" id="UP000324222"/>
    </source>
</evidence>
<dbReference type="AlphaFoldDB" id="A0A5B7CV73"/>